<reference evidence="1 2" key="2">
    <citation type="journal article" date="2019" name="G3 (Bethesda)">
        <title>Hybrid Assembly of the Genome of the Entomopathogenic Nematode Steinernema carpocapsae Identifies the X-Chromosome.</title>
        <authorList>
            <person name="Serra L."/>
            <person name="Macchietto M."/>
            <person name="Macias-Munoz A."/>
            <person name="McGill C.J."/>
            <person name="Rodriguez I.M."/>
            <person name="Rodriguez B."/>
            <person name="Murad R."/>
            <person name="Mortazavi A."/>
        </authorList>
    </citation>
    <scope>NUCLEOTIDE SEQUENCE [LARGE SCALE GENOMIC DNA]</scope>
    <source>
        <strain evidence="1 2">ALL</strain>
    </source>
</reference>
<dbReference type="AlphaFoldDB" id="A0A4U5M789"/>
<gene>
    <name evidence="1" type="ORF">L596_025256</name>
</gene>
<protein>
    <submittedName>
        <fullName evidence="1">Uncharacterized protein</fullName>
    </submittedName>
</protein>
<reference evidence="1 2" key="1">
    <citation type="journal article" date="2015" name="Genome Biol.">
        <title>Comparative genomics of Steinernema reveals deeply conserved gene regulatory networks.</title>
        <authorList>
            <person name="Dillman A.R."/>
            <person name="Macchietto M."/>
            <person name="Porter C.F."/>
            <person name="Rogers A."/>
            <person name="Williams B."/>
            <person name="Antoshechkin I."/>
            <person name="Lee M.M."/>
            <person name="Goodwin Z."/>
            <person name="Lu X."/>
            <person name="Lewis E.E."/>
            <person name="Goodrich-Blair H."/>
            <person name="Stock S.P."/>
            <person name="Adams B.J."/>
            <person name="Sternberg P.W."/>
            <person name="Mortazavi A."/>
        </authorList>
    </citation>
    <scope>NUCLEOTIDE SEQUENCE [LARGE SCALE GENOMIC DNA]</scope>
    <source>
        <strain evidence="1 2">ALL</strain>
    </source>
</reference>
<keyword evidence="2" id="KW-1185">Reference proteome</keyword>
<sequence>MVPDNMVADIMVADIMVPDNMAPGHYVIRAIRGEEIAAVVSVRNKLLDPTAPLIGRTQNSKYVKNDARIKALVELFPSNEPNANAQD</sequence>
<proteinExistence type="predicted"/>
<dbReference type="Proteomes" id="UP000298663">
    <property type="component" value="Unassembled WGS sequence"/>
</dbReference>
<accession>A0A4U5M789</accession>
<name>A0A4U5M789_STECR</name>
<evidence type="ECO:0000313" key="2">
    <source>
        <dbReference type="Proteomes" id="UP000298663"/>
    </source>
</evidence>
<organism evidence="1 2">
    <name type="scientific">Steinernema carpocapsae</name>
    <name type="common">Entomopathogenic nematode</name>
    <dbReference type="NCBI Taxonomy" id="34508"/>
    <lineage>
        <taxon>Eukaryota</taxon>
        <taxon>Metazoa</taxon>
        <taxon>Ecdysozoa</taxon>
        <taxon>Nematoda</taxon>
        <taxon>Chromadorea</taxon>
        <taxon>Rhabditida</taxon>
        <taxon>Tylenchina</taxon>
        <taxon>Panagrolaimomorpha</taxon>
        <taxon>Strongyloidoidea</taxon>
        <taxon>Steinernematidae</taxon>
        <taxon>Steinernema</taxon>
    </lineage>
</organism>
<comment type="caution">
    <text evidence="1">The sequence shown here is derived from an EMBL/GenBank/DDBJ whole genome shotgun (WGS) entry which is preliminary data.</text>
</comment>
<evidence type="ECO:0000313" key="1">
    <source>
        <dbReference type="EMBL" id="TKR64771.1"/>
    </source>
</evidence>
<dbReference type="EMBL" id="AZBU02000009">
    <property type="protein sequence ID" value="TKR64771.1"/>
    <property type="molecule type" value="Genomic_DNA"/>
</dbReference>